<dbReference type="EMBL" id="VYZN01000013">
    <property type="protein sequence ID" value="KAE9540869.1"/>
    <property type="molecule type" value="Genomic_DNA"/>
</dbReference>
<accession>A0A6G0TX49</accession>
<protein>
    <submittedName>
        <fullName evidence="1">Uncharacterized protein</fullName>
    </submittedName>
</protein>
<organism evidence="1 2">
    <name type="scientific">Aphis glycines</name>
    <name type="common">Soybean aphid</name>
    <dbReference type="NCBI Taxonomy" id="307491"/>
    <lineage>
        <taxon>Eukaryota</taxon>
        <taxon>Metazoa</taxon>
        <taxon>Ecdysozoa</taxon>
        <taxon>Arthropoda</taxon>
        <taxon>Hexapoda</taxon>
        <taxon>Insecta</taxon>
        <taxon>Pterygota</taxon>
        <taxon>Neoptera</taxon>
        <taxon>Paraneoptera</taxon>
        <taxon>Hemiptera</taxon>
        <taxon>Sternorrhyncha</taxon>
        <taxon>Aphidomorpha</taxon>
        <taxon>Aphidoidea</taxon>
        <taxon>Aphididae</taxon>
        <taxon>Aphidini</taxon>
        <taxon>Aphis</taxon>
        <taxon>Aphis</taxon>
    </lineage>
</organism>
<evidence type="ECO:0000313" key="2">
    <source>
        <dbReference type="Proteomes" id="UP000475862"/>
    </source>
</evidence>
<reference evidence="1 2" key="1">
    <citation type="submission" date="2019-08" db="EMBL/GenBank/DDBJ databases">
        <title>The genome of the soybean aphid Biotype 1, its phylome, world population structure and adaptation to the North American continent.</title>
        <authorList>
            <person name="Giordano R."/>
            <person name="Donthu R.K."/>
            <person name="Hernandez A.G."/>
            <person name="Wright C.L."/>
            <person name="Zimin A.V."/>
        </authorList>
    </citation>
    <scope>NUCLEOTIDE SEQUENCE [LARGE SCALE GENOMIC DNA]</scope>
    <source>
        <tissue evidence="1">Whole aphids</tissue>
    </source>
</reference>
<name>A0A6G0TX49_APHGL</name>
<proteinExistence type="predicted"/>
<gene>
    <name evidence="1" type="ORF">AGLY_004114</name>
</gene>
<feature type="non-terminal residue" evidence="1">
    <location>
        <position position="1"/>
    </location>
</feature>
<comment type="caution">
    <text evidence="1">The sequence shown here is derived from an EMBL/GenBank/DDBJ whole genome shotgun (WGS) entry which is preliminary data.</text>
</comment>
<dbReference type="AlphaFoldDB" id="A0A6G0TX49"/>
<sequence>LSSNSSYINRIQTYQSKTLKQITKASYYVSNHTLHLDLSIPFVADVAKTHYQRFHNRLLNHRNPLLPNISSLTIPGNPPKRMLSSNSSYINRIQTYQSKTLKQITKASYYVSNHTLHLDLSIPFVADVAKTHYQRFHNRLLNHRNPLLPNISSLTIPGNPPKRMVHYLKFSAVIDK</sequence>
<evidence type="ECO:0000313" key="1">
    <source>
        <dbReference type="EMBL" id="KAE9540869.1"/>
    </source>
</evidence>
<dbReference type="Proteomes" id="UP000475862">
    <property type="component" value="Unassembled WGS sequence"/>
</dbReference>
<keyword evidence="2" id="KW-1185">Reference proteome</keyword>
<dbReference type="OrthoDB" id="6594028at2759"/>